<name>A0A1G5AK71_9FLAO</name>
<dbReference type="InterPro" id="IPR053851">
    <property type="entry name" value="DUF6929"/>
</dbReference>
<sequence>MPPFTLELLFNIIGIGSASGLLYDGHTLLLIGDNSGFLYEYRVADQSLNHHALLEQPSANIPKSQKPDFEAIVSDDQNIYVFGSGSTEKRNKMVTLNKTTKAITATTDLTNLYLSMQSFAQIKPEDFNIEGVVRDQETWYFFQRGNGAKGQNGVFSVEVRDWELDFNMVYNAFKLPKIKGVRASFTDAIMVDDTLYFLASAEDSNSTYHDGVVLGTLIGTIDHVKMKLGKTKTISNSHKFEGLALFAKSEAQTEFLLCEDNDTDALTSGIYKLTLQR</sequence>
<evidence type="ECO:0000313" key="2">
    <source>
        <dbReference type="Proteomes" id="UP000199354"/>
    </source>
</evidence>
<organism evidence="1 2">
    <name type="scientific">Flavobacterium caeni</name>
    <dbReference type="NCBI Taxonomy" id="490189"/>
    <lineage>
        <taxon>Bacteria</taxon>
        <taxon>Pseudomonadati</taxon>
        <taxon>Bacteroidota</taxon>
        <taxon>Flavobacteriia</taxon>
        <taxon>Flavobacteriales</taxon>
        <taxon>Flavobacteriaceae</taxon>
        <taxon>Flavobacterium</taxon>
    </lineage>
</organism>
<dbReference type="EMBL" id="FMVF01000002">
    <property type="protein sequence ID" value="SCX78210.1"/>
    <property type="molecule type" value="Genomic_DNA"/>
</dbReference>
<protein>
    <submittedName>
        <fullName evidence="1">Uncharacterized protein</fullName>
    </submittedName>
</protein>
<proteinExistence type="predicted"/>
<dbReference type="Proteomes" id="UP000199354">
    <property type="component" value="Unassembled WGS sequence"/>
</dbReference>
<dbReference type="AlphaFoldDB" id="A0A1G5AK71"/>
<reference evidence="1 2" key="1">
    <citation type="submission" date="2016-10" db="EMBL/GenBank/DDBJ databases">
        <authorList>
            <person name="de Groot N.N."/>
        </authorList>
    </citation>
    <scope>NUCLEOTIDE SEQUENCE [LARGE SCALE GENOMIC DNA]</scope>
    <source>
        <strain evidence="1 2">CGMCC 1.7031</strain>
    </source>
</reference>
<dbReference type="RefSeq" id="WP_091139839.1">
    <property type="nucleotide sequence ID" value="NZ_FMVF01000002.1"/>
</dbReference>
<dbReference type="STRING" id="490189.SAMN02927903_00032"/>
<dbReference type="Pfam" id="PF22000">
    <property type="entry name" value="DUF6929"/>
    <property type="match status" value="1"/>
</dbReference>
<keyword evidence="2" id="KW-1185">Reference proteome</keyword>
<dbReference type="OrthoDB" id="6710009at2"/>
<accession>A0A1G5AK71</accession>
<evidence type="ECO:0000313" key="1">
    <source>
        <dbReference type="EMBL" id="SCX78210.1"/>
    </source>
</evidence>
<gene>
    <name evidence="1" type="ORF">SAMN02927903_00032</name>
</gene>